<evidence type="ECO:0000313" key="2">
    <source>
        <dbReference type="Proteomes" id="UP001367508"/>
    </source>
</evidence>
<sequence>MGERCFSSFLRGRRILGVSPASKGKLSLTPRISSQAQFKEIDNETPRNDTRPLGRRAKLLLCFHLIDLDFNLAR</sequence>
<reference evidence="1 2" key="1">
    <citation type="submission" date="2024-01" db="EMBL/GenBank/DDBJ databases">
        <title>The genomes of 5 underutilized Papilionoideae crops provide insights into root nodulation and disease resistanc.</title>
        <authorList>
            <person name="Jiang F."/>
        </authorList>
    </citation>
    <scope>NUCLEOTIDE SEQUENCE [LARGE SCALE GENOMIC DNA]</scope>
    <source>
        <strain evidence="1">LVBAO_FW01</strain>
        <tissue evidence="1">Leaves</tissue>
    </source>
</reference>
<organism evidence="1 2">
    <name type="scientific">Canavalia gladiata</name>
    <name type="common">Sword bean</name>
    <name type="synonym">Dolichos gladiatus</name>
    <dbReference type="NCBI Taxonomy" id="3824"/>
    <lineage>
        <taxon>Eukaryota</taxon>
        <taxon>Viridiplantae</taxon>
        <taxon>Streptophyta</taxon>
        <taxon>Embryophyta</taxon>
        <taxon>Tracheophyta</taxon>
        <taxon>Spermatophyta</taxon>
        <taxon>Magnoliopsida</taxon>
        <taxon>eudicotyledons</taxon>
        <taxon>Gunneridae</taxon>
        <taxon>Pentapetalae</taxon>
        <taxon>rosids</taxon>
        <taxon>fabids</taxon>
        <taxon>Fabales</taxon>
        <taxon>Fabaceae</taxon>
        <taxon>Papilionoideae</taxon>
        <taxon>50 kb inversion clade</taxon>
        <taxon>NPAAA clade</taxon>
        <taxon>indigoferoid/millettioid clade</taxon>
        <taxon>Phaseoleae</taxon>
        <taxon>Canavalia</taxon>
    </lineage>
</organism>
<name>A0AAN9L881_CANGL</name>
<gene>
    <name evidence="1" type="ORF">VNO77_22648</name>
</gene>
<comment type="caution">
    <text evidence="1">The sequence shown here is derived from an EMBL/GenBank/DDBJ whole genome shotgun (WGS) entry which is preliminary data.</text>
</comment>
<protein>
    <submittedName>
        <fullName evidence="1">Uncharacterized protein</fullName>
    </submittedName>
</protein>
<proteinExistence type="predicted"/>
<evidence type="ECO:0000313" key="1">
    <source>
        <dbReference type="EMBL" id="KAK7328538.1"/>
    </source>
</evidence>
<dbReference type="Proteomes" id="UP001367508">
    <property type="component" value="Unassembled WGS sequence"/>
</dbReference>
<accession>A0AAN9L881</accession>
<dbReference type="AlphaFoldDB" id="A0AAN9L881"/>
<keyword evidence="2" id="KW-1185">Reference proteome</keyword>
<dbReference type="EMBL" id="JAYMYQ010000005">
    <property type="protein sequence ID" value="KAK7328538.1"/>
    <property type="molecule type" value="Genomic_DNA"/>
</dbReference>